<dbReference type="InterPro" id="IPR036869">
    <property type="entry name" value="J_dom_sf"/>
</dbReference>
<name>A0A6G8Q1R8_9ACTN</name>
<dbReference type="Gene3D" id="1.10.287.110">
    <property type="entry name" value="DnaJ domain"/>
    <property type="match status" value="1"/>
</dbReference>
<evidence type="ECO:0000256" key="1">
    <source>
        <dbReference type="SAM" id="MobiDB-lite"/>
    </source>
</evidence>
<dbReference type="CDD" id="cd06257">
    <property type="entry name" value="DnaJ"/>
    <property type="match status" value="1"/>
</dbReference>
<dbReference type="Proteomes" id="UP000502706">
    <property type="component" value="Chromosome"/>
</dbReference>
<protein>
    <recommendedName>
        <fullName evidence="4">J domain-containing protein</fullName>
    </recommendedName>
</protein>
<dbReference type="EMBL" id="CP045121">
    <property type="protein sequence ID" value="QIN80422.1"/>
    <property type="molecule type" value="Genomic_DNA"/>
</dbReference>
<keyword evidence="3" id="KW-1185">Reference proteome</keyword>
<evidence type="ECO:0008006" key="4">
    <source>
        <dbReference type="Google" id="ProtNLM"/>
    </source>
</evidence>
<sequence length="174" mass="19822">MSLGRRLGRLTRGFVSRNIGEERFRDAVRFGRERGETLKDALGAARRAAAEEWRAAEQRRRAEEEARDEQIAGERSDDGQRSSARATWRPSGAWRDVAPGYVPRRYPPEVLVAYHKLGLNPGDGLDAANRKRRELVKRHHPDRFVDGDKRARAERLTAEINAAHDVLERYLLGA</sequence>
<organism evidence="2 3">
    <name type="scientific">Rubrobacter marinus</name>
    <dbReference type="NCBI Taxonomy" id="2653852"/>
    <lineage>
        <taxon>Bacteria</taxon>
        <taxon>Bacillati</taxon>
        <taxon>Actinomycetota</taxon>
        <taxon>Rubrobacteria</taxon>
        <taxon>Rubrobacterales</taxon>
        <taxon>Rubrobacteraceae</taxon>
        <taxon>Rubrobacter</taxon>
    </lineage>
</organism>
<gene>
    <name evidence="2" type="ORF">GBA65_20020</name>
</gene>
<dbReference type="InterPro" id="IPR001623">
    <property type="entry name" value="DnaJ_domain"/>
</dbReference>
<accession>A0A6G8Q1R8</accession>
<dbReference type="RefSeq" id="WP_166398092.1">
    <property type="nucleotide sequence ID" value="NZ_CP045121.1"/>
</dbReference>
<reference evidence="2 3" key="1">
    <citation type="submission" date="2019-10" db="EMBL/GenBank/DDBJ databases">
        <title>Rubrobacter sp nov SCSIO 52915 isolated from a deep-sea sediment in the South China Sea.</title>
        <authorList>
            <person name="Chen R.W."/>
        </authorList>
    </citation>
    <scope>NUCLEOTIDE SEQUENCE [LARGE SCALE GENOMIC DNA]</scope>
    <source>
        <strain evidence="2 3">SCSIO 52915</strain>
    </source>
</reference>
<evidence type="ECO:0000313" key="2">
    <source>
        <dbReference type="EMBL" id="QIN80422.1"/>
    </source>
</evidence>
<dbReference type="KEGG" id="rmar:GBA65_20020"/>
<evidence type="ECO:0000313" key="3">
    <source>
        <dbReference type="Proteomes" id="UP000502706"/>
    </source>
</evidence>
<proteinExistence type="predicted"/>
<dbReference type="SUPFAM" id="SSF46565">
    <property type="entry name" value="Chaperone J-domain"/>
    <property type="match status" value="1"/>
</dbReference>
<feature type="region of interest" description="Disordered" evidence="1">
    <location>
        <begin position="59"/>
        <end position="89"/>
    </location>
</feature>
<feature type="compositionally biased region" description="Basic and acidic residues" evidence="1">
    <location>
        <begin position="59"/>
        <end position="80"/>
    </location>
</feature>
<dbReference type="AlphaFoldDB" id="A0A6G8Q1R8"/>